<feature type="active site" description="Charge relay system" evidence="6">
    <location>
        <position position="56"/>
    </location>
</feature>
<comment type="catalytic activity">
    <reaction evidence="5 8">
        <text>urate + O2 + H2O = 5-hydroxyisourate + H2O2</text>
        <dbReference type="Rhea" id="RHEA:21368"/>
        <dbReference type="ChEBI" id="CHEBI:15377"/>
        <dbReference type="ChEBI" id="CHEBI:15379"/>
        <dbReference type="ChEBI" id="CHEBI:16240"/>
        <dbReference type="ChEBI" id="CHEBI:17775"/>
        <dbReference type="ChEBI" id="CHEBI:18072"/>
        <dbReference type="EC" id="1.7.3.3"/>
    </reaction>
</comment>
<feature type="binding site" evidence="7">
    <location>
        <position position="244"/>
    </location>
    <ligand>
        <name>O2</name>
        <dbReference type="ChEBI" id="CHEBI:15379"/>
    </ligand>
</feature>
<gene>
    <name evidence="9" type="ORF">HDF14_004837</name>
</gene>
<feature type="binding site" evidence="7">
    <location>
        <position position="217"/>
    </location>
    <ligand>
        <name>5-hydroxyisourate</name>
        <dbReference type="ChEBI" id="CHEBI:18072"/>
    </ligand>
</feature>
<dbReference type="GO" id="GO:0004846">
    <property type="term" value="F:urate oxidase activity"/>
    <property type="evidence" value="ECO:0007669"/>
    <property type="project" value="UniProtKB-EC"/>
</dbReference>
<dbReference type="Gene3D" id="3.10.270.10">
    <property type="entry name" value="Urate Oxidase"/>
    <property type="match status" value="1"/>
</dbReference>
<evidence type="ECO:0000256" key="5">
    <source>
        <dbReference type="PIRNR" id="PIRNR000241"/>
    </source>
</evidence>
<keyword evidence="4 5" id="KW-0560">Oxidoreductase</keyword>
<evidence type="ECO:0000256" key="2">
    <source>
        <dbReference type="ARBA" id="ARBA00009760"/>
    </source>
</evidence>
<reference evidence="9 10" key="1">
    <citation type="submission" date="2020-08" db="EMBL/GenBank/DDBJ databases">
        <title>Genomic Encyclopedia of Type Strains, Phase IV (KMG-V): Genome sequencing to study the core and pangenomes of soil and plant-associated prokaryotes.</title>
        <authorList>
            <person name="Whitman W."/>
        </authorList>
    </citation>
    <scope>NUCLEOTIDE SEQUENCE [LARGE SCALE GENOMIC DNA]</scope>
    <source>
        <strain evidence="9 10">X5P2</strain>
    </source>
</reference>
<comment type="pathway">
    <text evidence="1 5">Purine metabolism; urate degradation; (S)-allantoin from urate: step 1/3.</text>
</comment>
<dbReference type="EC" id="1.7.3.3" evidence="5 8"/>
<feature type="binding site" evidence="7">
    <location>
        <position position="218"/>
    </location>
    <ligand>
        <name>urate</name>
        <dbReference type="ChEBI" id="CHEBI:17775"/>
    </ligand>
</feature>
<dbReference type="EMBL" id="JACHEB010000013">
    <property type="protein sequence ID" value="MBB5331199.1"/>
    <property type="molecule type" value="Genomic_DNA"/>
</dbReference>
<name>A0A9X0QJE9_9BACT</name>
<evidence type="ECO:0000256" key="4">
    <source>
        <dbReference type="ARBA" id="ARBA00023002"/>
    </source>
</evidence>
<feature type="binding site" evidence="7">
    <location>
        <position position="56"/>
    </location>
    <ligand>
        <name>urate</name>
        <dbReference type="ChEBI" id="CHEBI:17775"/>
    </ligand>
</feature>
<feature type="binding site" evidence="7">
    <location>
        <position position="56"/>
    </location>
    <ligand>
        <name>O2</name>
        <dbReference type="ChEBI" id="CHEBI:15379"/>
    </ligand>
</feature>
<feature type="binding site" evidence="7">
    <location>
        <position position="57"/>
    </location>
    <ligand>
        <name>urate</name>
        <dbReference type="ChEBI" id="CHEBI:17775"/>
    </ligand>
</feature>
<evidence type="ECO:0000256" key="6">
    <source>
        <dbReference type="PIRSR" id="PIRSR000241-1"/>
    </source>
</evidence>
<evidence type="ECO:0000256" key="8">
    <source>
        <dbReference type="RuleBase" id="RU004455"/>
    </source>
</evidence>
<dbReference type="NCBIfam" id="TIGR03383">
    <property type="entry name" value="urate_oxi"/>
    <property type="match status" value="1"/>
</dbReference>
<evidence type="ECO:0000256" key="3">
    <source>
        <dbReference type="ARBA" id="ARBA00022631"/>
    </source>
</evidence>
<feature type="binding site" evidence="7">
    <location>
        <position position="175"/>
    </location>
    <ligand>
        <name>urate</name>
        <dbReference type="ChEBI" id="CHEBI:17775"/>
    </ligand>
</feature>
<dbReference type="AlphaFoldDB" id="A0A9X0QJE9"/>
<comment type="similarity">
    <text evidence="2 5 8">Belongs to the uricase family.</text>
</comment>
<feature type="active site" description="Charge relay system" evidence="6">
    <location>
        <position position="11"/>
    </location>
</feature>
<feature type="binding site" evidence="7">
    <location>
        <position position="158"/>
    </location>
    <ligand>
        <name>5-hydroxyisourate</name>
        <dbReference type="ChEBI" id="CHEBI:18072"/>
    </ligand>
</feature>
<feature type="active site" description="Charge relay system" evidence="6">
    <location>
        <position position="246"/>
    </location>
</feature>
<evidence type="ECO:0000313" key="9">
    <source>
        <dbReference type="EMBL" id="MBB5331199.1"/>
    </source>
</evidence>
<sequence>MIELAENLYGKSRVRLMKVTRYSHGYELREWTVQVLLKGDFDSAHLDGDNSKILPTDTMKNTVYSLARTSKATSMEDYAKELVDFLLGRNPQVSSASVRIESTMWKHLTVDGEPHPSAFMRGSDEVQTASIERAQSGGFHILSGLDNLVLLKTAHSSFEGYIKDSLTTLPETKDRLFGTAVRAEWQYISTDLDFETVRTKVRETMLRTFANHDSKSVQQTLYAMAASALEDVHEIDEIEITMPNKHCLLVDLSRFGQDNPNEIFVPTDEPHGYIEARVRRKS</sequence>
<feature type="binding site" evidence="7">
    <location>
        <position position="158"/>
    </location>
    <ligand>
        <name>urate</name>
        <dbReference type="ChEBI" id="CHEBI:17775"/>
    </ligand>
</feature>
<dbReference type="Proteomes" id="UP000535182">
    <property type="component" value="Unassembled WGS sequence"/>
</dbReference>
<keyword evidence="10" id="KW-1185">Reference proteome</keyword>
<dbReference type="PIRSF" id="PIRSF000241">
    <property type="entry name" value="Urate_oxidase"/>
    <property type="match status" value="1"/>
</dbReference>
<dbReference type="SUPFAM" id="SSF55620">
    <property type="entry name" value="Tetrahydrobiopterin biosynthesis enzymes-like"/>
    <property type="match status" value="2"/>
</dbReference>
<accession>A0A9X0QJE9</accession>
<dbReference type="PANTHER" id="PTHR42874">
    <property type="entry name" value="URICASE"/>
    <property type="match status" value="1"/>
</dbReference>
<feature type="binding site" evidence="7">
    <location>
        <position position="218"/>
    </location>
    <ligand>
        <name>5-hydroxyisourate</name>
        <dbReference type="ChEBI" id="CHEBI:18072"/>
    </ligand>
</feature>
<comment type="caution">
    <text evidence="9">The sequence shown here is derived from an EMBL/GenBank/DDBJ whole genome shotgun (WGS) entry which is preliminary data.</text>
</comment>
<comment type="function">
    <text evidence="5 8">Catalyzes the oxidation of uric acid to 5-hydroxyisourate, which is further processed to form (S)-allantoin.</text>
</comment>
<proteinExistence type="inferred from homology"/>
<organism evidence="9 10">
    <name type="scientific">Tunturiibacter gelidiferens</name>
    <dbReference type="NCBI Taxonomy" id="3069689"/>
    <lineage>
        <taxon>Bacteria</taxon>
        <taxon>Pseudomonadati</taxon>
        <taxon>Acidobacteriota</taxon>
        <taxon>Terriglobia</taxon>
        <taxon>Terriglobales</taxon>
        <taxon>Acidobacteriaceae</taxon>
        <taxon>Tunturiibacter</taxon>
    </lineage>
</organism>
<dbReference type="Pfam" id="PF01014">
    <property type="entry name" value="Uricase"/>
    <property type="match status" value="2"/>
</dbReference>
<feature type="binding site" evidence="7">
    <location>
        <position position="244"/>
    </location>
    <ligand>
        <name>urate</name>
        <dbReference type="ChEBI" id="CHEBI:17775"/>
    </ligand>
</feature>
<feature type="binding site" evidence="7">
    <location>
        <position position="244"/>
    </location>
    <ligand>
        <name>5-hydroxyisourate</name>
        <dbReference type="ChEBI" id="CHEBI:18072"/>
    </ligand>
</feature>
<feature type="binding site" evidence="7">
    <location>
        <position position="217"/>
    </location>
    <ligand>
        <name>urate</name>
        <dbReference type="ChEBI" id="CHEBI:17775"/>
    </ligand>
</feature>
<evidence type="ECO:0000256" key="1">
    <source>
        <dbReference type="ARBA" id="ARBA00004831"/>
    </source>
</evidence>
<dbReference type="PRINTS" id="PR00093">
    <property type="entry name" value="URICASE"/>
</dbReference>
<evidence type="ECO:0000313" key="10">
    <source>
        <dbReference type="Proteomes" id="UP000535182"/>
    </source>
</evidence>
<feature type="binding site" evidence="7">
    <location>
        <position position="56"/>
    </location>
    <ligand>
        <name>5-hydroxyisourate</name>
        <dbReference type="ChEBI" id="CHEBI:18072"/>
    </ligand>
</feature>
<feature type="binding site" evidence="7">
    <location>
        <position position="175"/>
    </location>
    <ligand>
        <name>5-hydroxyisourate</name>
        <dbReference type="ChEBI" id="CHEBI:18072"/>
    </ligand>
</feature>
<evidence type="ECO:0000256" key="7">
    <source>
        <dbReference type="PIRSR" id="PIRSR000241-2"/>
    </source>
</evidence>
<dbReference type="RefSeq" id="WP_183981058.1">
    <property type="nucleotide sequence ID" value="NZ_JACHEB010000013.1"/>
</dbReference>
<dbReference type="GO" id="GO:0006144">
    <property type="term" value="P:purine nucleobase metabolic process"/>
    <property type="evidence" value="ECO:0007669"/>
    <property type="project" value="UniProtKB-KW"/>
</dbReference>
<dbReference type="PANTHER" id="PTHR42874:SF1">
    <property type="entry name" value="URICASE"/>
    <property type="match status" value="1"/>
</dbReference>
<keyword evidence="3 5" id="KW-0659">Purine metabolism</keyword>
<dbReference type="InterPro" id="IPR002042">
    <property type="entry name" value="Uricase"/>
</dbReference>
<feature type="binding site" evidence="7">
    <location>
        <position position="57"/>
    </location>
    <ligand>
        <name>5-hydroxyisourate</name>
        <dbReference type="ChEBI" id="CHEBI:18072"/>
    </ligand>
</feature>
<protein>
    <recommendedName>
        <fullName evidence="5 8">Uricase</fullName>
        <ecNumber evidence="5 8">1.7.3.3</ecNumber>
    </recommendedName>
    <alternativeName>
        <fullName evidence="5">Urate oxidase</fullName>
    </alternativeName>
</protein>